<accession>A0A3S3U555</accession>
<dbReference type="NCBIfam" id="TIGR02229">
    <property type="entry name" value="caa3_sub_IV"/>
    <property type="match status" value="1"/>
</dbReference>
<dbReference type="Proteomes" id="UP000286997">
    <property type="component" value="Unassembled WGS sequence"/>
</dbReference>
<protein>
    <submittedName>
        <fullName evidence="2">Oxidase</fullName>
    </submittedName>
</protein>
<reference evidence="2 3" key="1">
    <citation type="submission" date="2019-01" db="EMBL/GenBank/DDBJ databases">
        <authorList>
            <person name="Chen W.-M."/>
        </authorList>
    </citation>
    <scope>NUCLEOTIDE SEQUENCE [LARGE SCALE GENOMIC DNA]</scope>
    <source>
        <strain evidence="2 3">TER-1</strain>
    </source>
</reference>
<evidence type="ECO:0000256" key="1">
    <source>
        <dbReference type="SAM" id="Phobius"/>
    </source>
</evidence>
<keyword evidence="1" id="KW-0472">Membrane</keyword>
<evidence type="ECO:0000313" key="3">
    <source>
        <dbReference type="Proteomes" id="UP000286997"/>
    </source>
</evidence>
<feature type="transmembrane region" description="Helical" evidence="1">
    <location>
        <begin position="76"/>
        <end position="97"/>
    </location>
</feature>
<dbReference type="EMBL" id="SACP01000019">
    <property type="protein sequence ID" value="RVU15817.1"/>
    <property type="molecule type" value="Genomic_DNA"/>
</dbReference>
<feature type="transmembrane region" description="Helical" evidence="1">
    <location>
        <begin position="20"/>
        <end position="38"/>
    </location>
</feature>
<name>A0A3S3U555_9HYPH</name>
<keyword evidence="1" id="KW-1133">Transmembrane helix</keyword>
<keyword evidence="1" id="KW-0812">Transmembrane</keyword>
<comment type="caution">
    <text evidence="2">The sequence shown here is derived from an EMBL/GenBank/DDBJ whole genome shotgun (WGS) entry which is preliminary data.</text>
</comment>
<dbReference type="OrthoDB" id="7916717at2"/>
<dbReference type="AlphaFoldDB" id="A0A3S3U555"/>
<sequence length="101" mass="11034">MLGLGQDDRRLLWQRMRAPVLASAALLGLLAVNVVLGATRPFAGVWLVEIAVAGAMVLVVLLVSMEVRHEPPLVRLFAGIGFFWVAILFAMTMVDYLTRTA</sequence>
<organism evidence="2 3">
    <name type="scientific">Methylobacterium oryzihabitans</name>
    <dbReference type="NCBI Taxonomy" id="2499852"/>
    <lineage>
        <taxon>Bacteria</taxon>
        <taxon>Pseudomonadati</taxon>
        <taxon>Pseudomonadota</taxon>
        <taxon>Alphaproteobacteria</taxon>
        <taxon>Hyphomicrobiales</taxon>
        <taxon>Methylobacteriaceae</taxon>
        <taxon>Methylobacterium</taxon>
    </lineage>
</organism>
<dbReference type="InterPro" id="IPR011743">
    <property type="entry name" value="Caa3_sub_IV"/>
</dbReference>
<gene>
    <name evidence="2" type="ORF">EOE48_18655</name>
</gene>
<feature type="transmembrane region" description="Helical" evidence="1">
    <location>
        <begin position="44"/>
        <end position="64"/>
    </location>
</feature>
<keyword evidence="3" id="KW-1185">Reference proteome</keyword>
<proteinExistence type="predicted"/>
<evidence type="ECO:0000313" key="2">
    <source>
        <dbReference type="EMBL" id="RVU15817.1"/>
    </source>
</evidence>
<dbReference type="RefSeq" id="WP_127731905.1">
    <property type="nucleotide sequence ID" value="NZ_SACP01000019.1"/>
</dbReference>